<proteinExistence type="predicted"/>
<keyword evidence="2" id="KW-1185">Reference proteome</keyword>
<sequence>MSPQQELFSQFRVALEKAFPDRVYDGDLPPEDTPYPFIYIGNTQDSASYQVKGGFFGRVNITIHAWTNNIRARGDFSSLLFGIRRIAQSIDASPSYGWCMSGGDEDILPDDTTSEPLMHGLVNCEYKYWRK</sequence>
<dbReference type="Proteomes" id="UP000186705">
    <property type="component" value="Unassembled WGS sequence"/>
</dbReference>
<accession>A0A1U7NMR7</accession>
<dbReference type="EMBL" id="MPKA01000062">
    <property type="protein sequence ID" value="OLU46586.1"/>
    <property type="molecule type" value="Genomic_DNA"/>
</dbReference>
<dbReference type="GeneID" id="78275360"/>
<organism evidence="1 2">
    <name type="scientific">Dubosiella newyorkensis</name>
    <dbReference type="NCBI Taxonomy" id="1862672"/>
    <lineage>
        <taxon>Bacteria</taxon>
        <taxon>Bacillati</taxon>
        <taxon>Bacillota</taxon>
        <taxon>Erysipelotrichia</taxon>
        <taxon>Erysipelotrichales</taxon>
        <taxon>Erysipelotrichaceae</taxon>
        <taxon>Dubosiella</taxon>
    </lineage>
</organism>
<dbReference type="OrthoDB" id="1701539at2"/>
<dbReference type="STRING" id="1862672.BO225_05285"/>
<gene>
    <name evidence="1" type="ORF">BO225_05285</name>
</gene>
<dbReference type="AlphaFoldDB" id="A0A1U7NMR7"/>
<evidence type="ECO:0000313" key="2">
    <source>
        <dbReference type="Proteomes" id="UP000186705"/>
    </source>
</evidence>
<dbReference type="RefSeq" id="WP_076341243.1">
    <property type="nucleotide sequence ID" value="NZ_JBGNFS010000008.1"/>
</dbReference>
<name>A0A1U7NMR7_9FIRM</name>
<evidence type="ECO:0008006" key="3">
    <source>
        <dbReference type="Google" id="ProtNLM"/>
    </source>
</evidence>
<dbReference type="InterPro" id="IPR053745">
    <property type="entry name" value="Viral_Tail_Comp_sf"/>
</dbReference>
<comment type="caution">
    <text evidence="1">The sequence shown here is derived from an EMBL/GenBank/DDBJ whole genome shotgun (WGS) entry which is preliminary data.</text>
</comment>
<reference evidence="1 2" key="1">
    <citation type="submission" date="2016-11" db="EMBL/GenBank/DDBJ databases">
        <title>Description of two novel members of the family Erysipelotrichaceae: Ileibacterium lipovorans gen. nov., sp. nov. and Dubosiella newyorkensis, gen. nov., sp. nov.</title>
        <authorList>
            <person name="Cox L.M."/>
            <person name="Sohn J."/>
            <person name="Tyrrell K.L."/>
            <person name="Citron D.M."/>
            <person name="Lawson P.A."/>
            <person name="Patel N.B."/>
            <person name="Iizumi T."/>
            <person name="Perez-Perez G.I."/>
            <person name="Goldstein E.J."/>
            <person name="Blaser M.J."/>
        </authorList>
    </citation>
    <scope>NUCLEOTIDE SEQUENCE [LARGE SCALE GENOMIC DNA]</scope>
    <source>
        <strain evidence="1 2">NYU-BL-A4</strain>
    </source>
</reference>
<evidence type="ECO:0000313" key="1">
    <source>
        <dbReference type="EMBL" id="OLU46586.1"/>
    </source>
</evidence>
<dbReference type="Gene3D" id="3.30.2000.30">
    <property type="match status" value="1"/>
</dbReference>
<protein>
    <recommendedName>
        <fullName evidence="3">DUF3168 domain-containing protein</fullName>
    </recommendedName>
</protein>